<organism evidence="1 2">
    <name type="scientific">Violaceomyces palustris</name>
    <dbReference type="NCBI Taxonomy" id="1673888"/>
    <lineage>
        <taxon>Eukaryota</taxon>
        <taxon>Fungi</taxon>
        <taxon>Dikarya</taxon>
        <taxon>Basidiomycota</taxon>
        <taxon>Ustilaginomycotina</taxon>
        <taxon>Ustilaginomycetes</taxon>
        <taxon>Violaceomycetales</taxon>
        <taxon>Violaceomycetaceae</taxon>
        <taxon>Violaceomyces</taxon>
    </lineage>
</organism>
<gene>
    <name evidence="1" type="ORF">IE53DRAFT_388898</name>
</gene>
<accession>A0ACD0NT20</accession>
<protein>
    <submittedName>
        <fullName evidence="1">Uncharacterized protein</fullName>
    </submittedName>
</protein>
<evidence type="ECO:0000313" key="2">
    <source>
        <dbReference type="Proteomes" id="UP000245626"/>
    </source>
</evidence>
<keyword evidence="2" id="KW-1185">Reference proteome</keyword>
<reference evidence="1 2" key="1">
    <citation type="journal article" date="2018" name="Mol. Biol. Evol.">
        <title>Broad Genomic Sampling Reveals a Smut Pathogenic Ancestry of the Fungal Clade Ustilaginomycotina.</title>
        <authorList>
            <person name="Kijpornyongpan T."/>
            <person name="Mondo S.J."/>
            <person name="Barry K."/>
            <person name="Sandor L."/>
            <person name="Lee J."/>
            <person name="Lipzen A."/>
            <person name="Pangilinan J."/>
            <person name="LaButti K."/>
            <person name="Hainaut M."/>
            <person name="Henrissat B."/>
            <person name="Grigoriev I.V."/>
            <person name="Spatafora J.W."/>
            <person name="Aime M.C."/>
        </authorList>
    </citation>
    <scope>NUCLEOTIDE SEQUENCE [LARGE SCALE GENOMIC DNA]</scope>
    <source>
        <strain evidence="1 2">SA 807</strain>
    </source>
</reference>
<name>A0ACD0NT20_9BASI</name>
<dbReference type="EMBL" id="KZ820128">
    <property type="protein sequence ID" value="PWN48885.1"/>
    <property type="molecule type" value="Genomic_DNA"/>
</dbReference>
<sequence length="579" mass="63912">MADPRYLEAWRKGSVPTPTSVGRKEDKYKGLKTTAYQVRLDTPGGITYAPDPLSQHNSAKRLFVPYSEATEFDFFGEARKRREEGKAKAKGEFVIGEAEDEVGDHLSDGDEGKREKRTEAQLYASTIDLNPKFIQHSDEATGGDADLGEGKKEEEEVERPTGSNPGSSREVEGRGSIGDFDRASILTNQTANSQRSVSSRMTALTLSAKDQGGLLPGVVRSNMSITSSKIPPSVSGIDRANHPWNSTTRTSHRSLDRPSQREKQSGRLEFLDRNSVGRVPGPGEVDLEPDFAKENGVAQEAKSILSSRASVLTTDTSASTVRITGRKGGGQHLKVEDVFLPDPRGWRPLRYVRKVDPRQLLLLCAGATLTPAEVEAYKVAASGATSALSSTSDYKSLAQSFGSSENTDLRAGLGFVFCPSKDPRAILPSPRSDVFDDGSDGEKTSIKTRRTARSTTTTSTTASRISEFYGGGERVDANFSRRLERPAQFNRTTKRRAALRSVTAALEYNRWEEEGFDNIVIATHHEWIVTGISNDIWEWRWNDWKLTKQCQLGSPGEDVPDRDLWELLDKLVKDYEKIE</sequence>
<evidence type="ECO:0000313" key="1">
    <source>
        <dbReference type="EMBL" id="PWN48885.1"/>
    </source>
</evidence>
<proteinExistence type="predicted"/>
<dbReference type="Proteomes" id="UP000245626">
    <property type="component" value="Unassembled WGS sequence"/>
</dbReference>